<dbReference type="AlphaFoldDB" id="A0A2T4U0F6"/>
<dbReference type="InterPro" id="IPR036388">
    <property type="entry name" value="WH-like_DNA-bd_sf"/>
</dbReference>
<keyword evidence="7" id="KW-1185">Reference proteome</keyword>
<keyword evidence="2" id="KW-0132">Cell division</keyword>
<dbReference type="PANTHER" id="PTHR34298:SF2">
    <property type="entry name" value="SEGREGATION AND CONDENSATION PROTEIN B"/>
    <property type="match status" value="1"/>
</dbReference>
<name>A0A2T4U0F6_9BACT</name>
<dbReference type="PIRSF" id="PIRSF019345">
    <property type="entry name" value="ScpB"/>
    <property type="match status" value="1"/>
</dbReference>
<organism evidence="6 7">
    <name type="scientific">Candidatus Methylomirabilis limnetica</name>
    <dbReference type="NCBI Taxonomy" id="2033718"/>
    <lineage>
        <taxon>Bacteria</taxon>
        <taxon>Candidatus Methylomirabilota</taxon>
        <taxon>Candidatus Methylomirabilia</taxon>
        <taxon>Candidatus Methylomirabilales</taxon>
        <taxon>Candidatus Methylomirabilaceae</taxon>
        <taxon>Candidatus Methylomirabilis</taxon>
    </lineage>
</organism>
<feature type="region of interest" description="Disordered" evidence="5">
    <location>
        <begin position="177"/>
        <end position="206"/>
    </location>
</feature>
<dbReference type="InterPro" id="IPR036390">
    <property type="entry name" value="WH_DNA-bd_sf"/>
</dbReference>
<evidence type="ECO:0000313" key="6">
    <source>
        <dbReference type="EMBL" id="PTL36822.1"/>
    </source>
</evidence>
<dbReference type="NCBIfam" id="TIGR00281">
    <property type="entry name" value="SMC-Scp complex subunit ScpB"/>
    <property type="match status" value="1"/>
</dbReference>
<reference evidence="6 7" key="1">
    <citation type="submission" date="2017-09" db="EMBL/GenBank/DDBJ databases">
        <title>Bloom of a denitrifying methanotroph, Candidatus Methylomirabilis limnetica, in a deep stratified lake.</title>
        <authorList>
            <person name="Graf J.S."/>
            <person name="Marchant H.K."/>
            <person name="Tienken D."/>
            <person name="Hach P.F."/>
            <person name="Brand A."/>
            <person name="Schubert C.J."/>
            <person name="Kuypers M.M."/>
            <person name="Milucka J."/>
        </authorList>
    </citation>
    <scope>NUCLEOTIDE SEQUENCE [LARGE SCALE GENOMIC DNA]</scope>
    <source>
        <strain evidence="6 7">Zug</strain>
    </source>
</reference>
<dbReference type="InterPro" id="IPR005234">
    <property type="entry name" value="ScpB_csome_segregation"/>
</dbReference>
<keyword evidence="1" id="KW-0963">Cytoplasm</keyword>
<evidence type="ECO:0000256" key="3">
    <source>
        <dbReference type="ARBA" id="ARBA00022829"/>
    </source>
</evidence>
<gene>
    <name evidence="6" type="primary">scpB</name>
    <name evidence="6" type="ORF">CLG94_02275</name>
</gene>
<comment type="caution">
    <text evidence="6">The sequence shown here is derived from an EMBL/GenBank/DDBJ whole genome shotgun (WGS) entry which is preliminary data.</text>
</comment>
<dbReference type="PANTHER" id="PTHR34298">
    <property type="entry name" value="SEGREGATION AND CONDENSATION PROTEIN B"/>
    <property type="match status" value="1"/>
</dbReference>
<dbReference type="SUPFAM" id="SSF46785">
    <property type="entry name" value="Winged helix' DNA-binding domain"/>
    <property type="match status" value="2"/>
</dbReference>
<reference evidence="7" key="2">
    <citation type="journal article" date="2018" name="Environ. Microbiol.">
        <title>Bloom of a denitrifying methanotroph, 'Candidatus Methylomirabilis limnetica', in a deep stratified lake.</title>
        <authorList>
            <person name="Graf J.S."/>
            <person name="Mayr M.J."/>
            <person name="Marchant H.K."/>
            <person name="Tienken D."/>
            <person name="Hach P.F."/>
            <person name="Brand A."/>
            <person name="Schubert C.J."/>
            <person name="Kuypers M.M."/>
            <person name="Milucka J."/>
        </authorList>
    </citation>
    <scope>NUCLEOTIDE SEQUENCE [LARGE SCALE GENOMIC DNA]</scope>
    <source>
        <strain evidence="7">Zug</strain>
    </source>
</reference>
<proteinExistence type="predicted"/>
<dbReference type="EMBL" id="NVQC01000011">
    <property type="protein sequence ID" value="PTL36822.1"/>
    <property type="molecule type" value="Genomic_DNA"/>
</dbReference>
<evidence type="ECO:0000256" key="2">
    <source>
        <dbReference type="ARBA" id="ARBA00022618"/>
    </source>
</evidence>
<evidence type="ECO:0000256" key="4">
    <source>
        <dbReference type="ARBA" id="ARBA00023306"/>
    </source>
</evidence>
<evidence type="ECO:0000256" key="1">
    <source>
        <dbReference type="ARBA" id="ARBA00022490"/>
    </source>
</evidence>
<dbReference type="RefSeq" id="WP_107561284.1">
    <property type="nucleotide sequence ID" value="NZ_NVQC01000011.1"/>
</dbReference>
<dbReference type="Proteomes" id="UP000241436">
    <property type="component" value="Unassembled WGS sequence"/>
</dbReference>
<dbReference type="Gene3D" id="1.10.10.10">
    <property type="entry name" value="Winged helix-like DNA-binding domain superfamily/Winged helix DNA-binding domain"/>
    <property type="match status" value="2"/>
</dbReference>
<dbReference type="OrthoDB" id="9806226at2"/>
<keyword evidence="4" id="KW-0131">Cell cycle</keyword>
<evidence type="ECO:0000256" key="5">
    <source>
        <dbReference type="SAM" id="MobiDB-lite"/>
    </source>
</evidence>
<keyword evidence="3" id="KW-0159">Chromosome partition</keyword>
<dbReference type="Pfam" id="PF04079">
    <property type="entry name" value="SMC_ScpB"/>
    <property type="match status" value="1"/>
</dbReference>
<evidence type="ECO:0000313" key="7">
    <source>
        <dbReference type="Proteomes" id="UP000241436"/>
    </source>
</evidence>
<protein>
    <submittedName>
        <fullName evidence="6">SMC-Scp complex subunit ScpB</fullName>
    </submittedName>
</protein>
<sequence>MDTSADLGPLGVLEALLFVAEAPLPLERIEEIIDGCSKEEVSQLLADLQEKYRQPDRGLVVTEVAGGYRLTTKPEVALWVQRLRGSKPARLSRPALETLALIAYKQPITKVEIEAIRGVMVDGVVKTLVERDLIRILGRKPEVGRPILYGTSRSFLEYFGFKDLSELPTMKEIETLTPSPVPERTDLGATVKEASGEAVDEIEKAD</sequence>
<accession>A0A2T4U0F6</accession>
<dbReference type="GO" id="GO:0051301">
    <property type="term" value="P:cell division"/>
    <property type="evidence" value="ECO:0007669"/>
    <property type="project" value="UniProtKB-KW"/>
</dbReference>
<dbReference type="GO" id="GO:0051304">
    <property type="term" value="P:chromosome separation"/>
    <property type="evidence" value="ECO:0007669"/>
    <property type="project" value="InterPro"/>
</dbReference>